<dbReference type="AlphaFoldDB" id="A0A7C2NZ99"/>
<dbReference type="Gene3D" id="3.40.50.1010">
    <property type="entry name" value="5'-nuclease"/>
    <property type="match status" value="1"/>
</dbReference>
<sequence>MKVLLDLNVVLDVVLNRQPWIAESAAVWNAHHSGAYDGFLAATELTNLFYIVRRLAGESTARSAVRSCLATFDMVPVDRSVLFRADQQTGIDFEDNVAIACEVAAGIDLIVTRDPAGFAHSPVPAVSPADLLARIAPTNP</sequence>
<organism evidence="2">
    <name type="scientific">Schlesneria paludicola</name>
    <dbReference type="NCBI Taxonomy" id="360056"/>
    <lineage>
        <taxon>Bacteria</taxon>
        <taxon>Pseudomonadati</taxon>
        <taxon>Planctomycetota</taxon>
        <taxon>Planctomycetia</taxon>
        <taxon>Planctomycetales</taxon>
        <taxon>Planctomycetaceae</taxon>
        <taxon>Schlesneria</taxon>
    </lineage>
</organism>
<feature type="domain" description="PIN" evidence="1">
    <location>
        <begin position="2"/>
        <end position="114"/>
    </location>
</feature>
<dbReference type="InterPro" id="IPR002716">
    <property type="entry name" value="PIN_dom"/>
</dbReference>
<dbReference type="InterPro" id="IPR029060">
    <property type="entry name" value="PIN-like_dom_sf"/>
</dbReference>
<dbReference type="EMBL" id="DSOK01000466">
    <property type="protein sequence ID" value="HEN17170.1"/>
    <property type="molecule type" value="Genomic_DNA"/>
</dbReference>
<dbReference type="Pfam" id="PF13470">
    <property type="entry name" value="PIN_3"/>
    <property type="match status" value="1"/>
</dbReference>
<evidence type="ECO:0000259" key="1">
    <source>
        <dbReference type="Pfam" id="PF13470"/>
    </source>
</evidence>
<name>A0A7C2NZ99_9PLAN</name>
<proteinExistence type="predicted"/>
<dbReference type="SUPFAM" id="SSF88723">
    <property type="entry name" value="PIN domain-like"/>
    <property type="match status" value="1"/>
</dbReference>
<comment type="caution">
    <text evidence="2">The sequence shown here is derived from an EMBL/GenBank/DDBJ whole genome shotgun (WGS) entry which is preliminary data.</text>
</comment>
<evidence type="ECO:0000313" key="2">
    <source>
        <dbReference type="EMBL" id="HEN17170.1"/>
    </source>
</evidence>
<protein>
    <submittedName>
        <fullName evidence="2">PIN domain-containing protein</fullName>
    </submittedName>
</protein>
<reference evidence="2" key="1">
    <citation type="journal article" date="2020" name="mSystems">
        <title>Genome- and Community-Level Interaction Insights into Carbon Utilization and Element Cycling Functions of Hydrothermarchaeota in Hydrothermal Sediment.</title>
        <authorList>
            <person name="Zhou Z."/>
            <person name="Liu Y."/>
            <person name="Xu W."/>
            <person name="Pan J."/>
            <person name="Luo Z.H."/>
            <person name="Li M."/>
        </authorList>
    </citation>
    <scope>NUCLEOTIDE SEQUENCE [LARGE SCALE GENOMIC DNA]</scope>
    <source>
        <strain evidence="2">SpSt-339</strain>
    </source>
</reference>
<gene>
    <name evidence="2" type="ORF">ENQ76_17065</name>
</gene>
<accession>A0A7C2NZ99</accession>